<organism evidence="1 2">
    <name type="scientific">Desulfolithobacter dissulfuricans</name>
    <dbReference type="NCBI Taxonomy" id="2795293"/>
    <lineage>
        <taxon>Bacteria</taxon>
        <taxon>Pseudomonadati</taxon>
        <taxon>Thermodesulfobacteriota</taxon>
        <taxon>Desulfobulbia</taxon>
        <taxon>Desulfobulbales</taxon>
        <taxon>Desulfobulbaceae</taxon>
        <taxon>Desulfolithobacter</taxon>
    </lineage>
</organism>
<dbReference type="PROSITE" id="PS51257">
    <property type="entry name" value="PROKAR_LIPOPROTEIN"/>
    <property type="match status" value="1"/>
</dbReference>
<dbReference type="Proteomes" id="UP001063350">
    <property type="component" value="Chromosome"/>
</dbReference>
<dbReference type="AlphaFoldDB" id="A0A915TYM3"/>
<evidence type="ECO:0000313" key="1">
    <source>
        <dbReference type="EMBL" id="BCO07629.1"/>
    </source>
</evidence>
<proteinExistence type="predicted"/>
<keyword evidence="2" id="KW-1185">Reference proteome</keyword>
<dbReference type="RefSeq" id="WP_267927583.1">
    <property type="nucleotide sequence ID" value="NZ_AP024233.1"/>
</dbReference>
<dbReference type="KEGG" id="ddu:GF1_00050"/>
<gene>
    <name evidence="1" type="ORF">GF1_00050</name>
</gene>
<evidence type="ECO:0000313" key="2">
    <source>
        <dbReference type="Proteomes" id="UP001063350"/>
    </source>
</evidence>
<sequence length="124" mass="14002">MRRVLVLCCVLLLLGGCYGKPVRHLASDASLIKPDVSTRSDVLLYLGEPDGHRVVAPGVEEYVYYEDRKGLLGRAPVIGSYLDPEGYEMLVITLKGEKVAGCEFREFDKKDTSWMDDFTWEEIK</sequence>
<name>A0A915TYM3_9BACT</name>
<dbReference type="EMBL" id="AP024233">
    <property type="protein sequence ID" value="BCO07629.1"/>
    <property type="molecule type" value="Genomic_DNA"/>
</dbReference>
<reference evidence="1" key="1">
    <citation type="submission" date="2020-12" db="EMBL/GenBank/DDBJ databases">
        <title>Desulfobium dissulfuricans gen. nov., sp. nov., a novel mesophilic, sulfate-reducing bacterium isolated from a deep-sea hydrothermal vent.</title>
        <authorList>
            <person name="Hashimoto Y."/>
            <person name="Tame A."/>
            <person name="Sawayama S."/>
            <person name="Miyazaki J."/>
            <person name="Takai K."/>
            <person name="Nakagawa S."/>
        </authorList>
    </citation>
    <scope>NUCLEOTIDE SEQUENCE</scope>
    <source>
        <strain evidence="1">GF1</strain>
    </source>
</reference>
<protein>
    <recommendedName>
        <fullName evidence="3">Lipoprotein</fullName>
    </recommendedName>
</protein>
<accession>A0A915TYM3</accession>
<evidence type="ECO:0008006" key="3">
    <source>
        <dbReference type="Google" id="ProtNLM"/>
    </source>
</evidence>